<dbReference type="SMART" id="SM00850">
    <property type="entry name" value="LytTR"/>
    <property type="match status" value="1"/>
</dbReference>
<evidence type="ECO:0000259" key="7">
    <source>
        <dbReference type="PROSITE" id="PS50110"/>
    </source>
</evidence>
<dbReference type="GO" id="GO:0005829">
    <property type="term" value="C:cytosol"/>
    <property type="evidence" value="ECO:0007669"/>
    <property type="project" value="TreeGrafter"/>
</dbReference>
<evidence type="ECO:0000256" key="3">
    <source>
        <dbReference type="ARBA" id="ARBA00023015"/>
    </source>
</evidence>
<dbReference type="RefSeq" id="WP_090632550.1">
    <property type="nucleotide sequence ID" value="NZ_FOQO01000018.1"/>
</dbReference>
<dbReference type="GO" id="GO:0006355">
    <property type="term" value="P:regulation of DNA-templated transcription"/>
    <property type="evidence" value="ECO:0007669"/>
    <property type="project" value="TreeGrafter"/>
</dbReference>
<dbReference type="GO" id="GO:0000156">
    <property type="term" value="F:phosphorelay response regulator activity"/>
    <property type="evidence" value="ECO:0007669"/>
    <property type="project" value="TreeGrafter"/>
</dbReference>
<dbReference type="SMART" id="SM00448">
    <property type="entry name" value="REC"/>
    <property type="match status" value="1"/>
</dbReference>
<evidence type="ECO:0000256" key="2">
    <source>
        <dbReference type="ARBA" id="ARBA00023012"/>
    </source>
</evidence>
<dbReference type="PROSITE" id="PS50110">
    <property type="entry name" value="RESPONSE_REGULATORY"/>
    <property type="match status" value="1"/>
</dbReference>
<evidence type="ECO:0000256" key="1">
    <source>
        <dbReference type="ARBA" id="ARBA00022553"/>
    </source>
</evidence>
<dbReference type="Pfam" id="PF00072">
    <property type="entry name" value="Response_reg"/>
    <property type="match status" value="1"/>
</dbReference>
<protein>
    <submittedName>
        <fullName evidence="8">Two component transcriptional regulator, LytTR family</fullName>
    </submittedName>
</protein>
<dbReference type="Pfam" id="PF04397">
    <property type="entry name" value="LytTR"/>
    <property type="match status" value="1"/>
</dbReference>
<dbReference type="AlphaFoldDB" id="A0A1I3VM95"/>
<sequence>MKRKLTLIVVDDDQAAISRMRVLLAQFVDLVVKATFTDPKSALDYLAKNHVDFVLLDMEMPLINGKAFILQMPKEIKVLLCTGHREYATDGFDLGVVDFLLKPVGLERLAIGIDRMKKAIELPTDGKKQQESNYYYFMLKGPKKHMRTKVDFDELVYVEAYKDGSRFFLSGKMTAEIDRKLTLKKAGRHDERAGAYSGNPGREKLYELEQIFNGTSFMRMHRSFILNMDYLDEYSNGKVTLTGLPGIQLPTGDRKNYPDFFDRLDNHNLPE</sequence>
<accession>A0A1I3VM95</accession>
<reference evidence="8 9" key="1">
    <citation type="submission" date="2016-10" db="EMBL/GenBank/DDBJ databases">
        <authorList>
            <person name="de Groot N.N."/>
        </authorList>
    </citation>
    <scope>NUCLEOTIDE SEQUENCE [LARGE SCALE GENOMIC DNA]</scope>
    <source>
        <strain evidence="8 9">RK1</strain>
    </source>
</reference>
<dbReference type="PANTHER" id="PTHR48111:SF1">
    <property type="entry name" value="TWO-COMPONENT RESPONSE REGULATOR ORR33"/>
    <property type="match status" value="1"/>
</dbReference>
<name>A0A1I3VM95_9SPHI</name>
<dbReference type="Gene3D" id="2.40.50.1020">
    <property type="entry name" value="LytTr DNA-binding domain"/>
    <property type="match status" value="1"/>
</dbReference>
<feature type="modified residue" description="4-aspartylphosphate" evidence="6">
    <location>
        <position position="57"/>
    </location>
</feature>
<evidence type="ECO:0000256" key="5">
    <source>
        <dbReference type="ARBA" id="ARBA00023163"/>
    </source>
</evidence>
<keyword evidence="9" id="KW-1185">Reference proteome</keyword>
<keyword evidence="5" id="KW-0804">Transcription</keyword>
<keyword evidence="1 6" id="KW-0597">Phosphoprotein</keyword>
<dbReference type="EMBL" id="FOQO01000018">
    <property type="protein sequence ID" value="SFJ96280.1"/>
    <property type="molecule type" value="Genomic_DNA"/>
</dbReference>
<dbReference type="Proteomes" id="UP000198670">
    <property type="component" value="Unassembled WGS sequence"/>
</dbReference>
<keyword evidence="4" id="KW-0238">DNA-binding</keyword>
<proteinExistence type="predicted"/>
<dbReference type="OrthoDB" id="705214at2"/>
<evidence type="ECO:0000256" key="4">
    <source>
        <dbReference type="ARBA" id="ARBA00023125"/>
    </source>
</evidence>
<evidence type="ECO:0000313" key="8">
    <source>
        <dbReference type="EMBL" id="SFJ96280.1"/>
    </source>
</evidence>
<feature type="domain" description="Response regulatory" evidence="7">
    <location>
        <begin position="6"/>
        <end position="117"/>
    </location>
</feature>
<dbReference type="InterPro" id="IPR001789">
    <property type="entry name" value="Sig_transdc_resp-reg_receiver"/>
</dbReference>
<dbReference type="GO" id="GO:0000976">
    <property type="term" value="F:transcription cis-regulatory region binding"/>
    <property type="evidence" value="ECO:0007669"/>
    <property type="project" value="TreeGrafter"/>
</dbReference>
<dbReference type="InterPro" id="IPR039420">
    <property type="entry name" value="WalR-like"/>
</dbReference>
<dbReference type="PANTHER" id="PTHR48111">
    <property type="entry name" value="REGULATOR OF RPOS"/>
    <property type="match status" value="1"/>
</dbReference>
<dbReference type="InterPro" id="IPR011006">
    <property type="entry name" value="CheY-like_superfamily"/>
</dbReference>
<keyword evidence="2" id="KW-0902">Two-component regulatory system</keyword>
<dbReference type="InterPro" id="IPR007492">
    <property type="entry name" value="LytTR_DNA-bd_dom"/>
</dbReference>
<gene>
    <name evidence="8" type="ORF">SAMN05444682_11814</name>
</gene>
<evidence type="ECO:0000256" key="6">
    <source>
        <dbReference type="PROSITE-ProRule" id="PRU00169"/>
    </source>
</evidence>
<dbReference type="Gene3D" id="3.40.50.2300">
    <property type="match status" value="1"/>
</dbReference>
<organism evidence="8 9">
    <name type="scientific">Parapedobacter indicus</name>
    <dbReference type="NCBI Taxonomy" id="1477437"/>
    <lineage>
        <taxon>Bacteria</taxon>
        <taxon>Pseudomonadati</taxon>
        <taxon>Bacteroidota</taxon>
        <taxon>Sphingobacteriia</taxon>
        <taxon>Sphingobacteriales</taxon>
        <taxon>Sphingobacteriaceae</taxon>
        <taxon>Parapedobacter</taxon>
    </lineage>
</organism>
<dbReference type="SUPFAM" id="SSF52172">
    <property type="entry name" value="CheY-like"/>
    <property type="match status" value="1"/>
</dbReference>
<dbReference type="GO" id="GO:0032993">
    <property type="term" value="C:protein-DNA complex"/>
    <property type="evidence" value="ECO:0007669"/>
    <property type="project" value="TreeGrafter"/>
</dbReference>
<dbReference type="STRING" id="1477437.SAMN05444682_11814"/>
<keyword evidence="3" id="KW-0805">Transcription regulation</keyword>
<evidence type="ECO:0000313" key="9">
    <source>
        <dbReference type="Proteomes" id="UP000198670"/>
    </source>
</evidence>